<dbReference type="InterPro" id="IPR003439">
    <property type="entry name" value="ABC_transporter-like_ATP-bd"/>
</dbReference>
<dbReference type="GO" id="GO:0005524">
    <property type="term" value="F:ATP binding"/>
    <property type="evidence" value="ECO:0007669"/>
    <property type="project" value="UniProtKB-KW"/>
</dbReference>
<keyword evidence="7 12" id="KW-0067">ATP-binding</keyword>
<comment type="similarity">
    <text evidence="2">Belongs to the ABC transporter superfamily.</text>
</comment>
<dbReference type="SMART" id="SM00382">
    <property type="entry name" value="AAA"/>
    <property type="match status" value="2"/>
</dbReference>
<keyword evidence="4" id="KW-1003">Cell membrane</keyword>
<dbReference type="PROSITE" id="PS00211">
    <property type="entry name" value="ABC_TRANSPORTER_1"/>
    <property type="match status" value="1"/>
</dbReference>
<keyword evidence="6" id="KW-0547">Nucleotide-binding</keyword>
<evidence type="ECO:0000256" key="2">
    <source>
        <dbReference type="ARBA" id="ARBA00005417"/>
    </source>
</evidence>
<dbReference type="InterPro" id="IPR003593">
    <property type="entry name" value="AAA+_ATPase"/>
</dbReference>
<evidence type="ECO:0000259" key="11">
    <source>
        <dbReference type="PROSITE" id="PS50893"/>
    </source>
</evidence>
<evidence type="ECO:0000256" key="6">
    <source>
        <dbReference type="ARBA" id="ARBA00022741"/>
    </source>
</evidence>
<evidence type="ECO:0000256" key="1">
    <source>
        <dbReference type="ARBA" id="ARBA00004202"/>
    </source>
</evidence>
<sequence length="468" mass="53038">MLTLRNLSVFYDENQVIHAINLNVSPGECVVLTGESGSGKSSIINAINGLGARYDNARIEGTITLDGDELTQKQIYEIAMLVSSVFQNPKTHFFNVDTTQELLFFLENTGVSKKDMQKRLQELLSLFPIAHLLNRSIFELSGGEKQILCLASSYIAGCKLILLDEPTSNLDHIYIEILATMLRRLKEQGITLLIAEHRLYYLREILDRLIHIEKGEIKHCYTQSEFIRLSTDELHALGLRSNVDEALSLPELPPYTIENCPTLRIDNLTLSFAKQCNLHVSNLAFHTNYVYGIVGKNGCGKSSFIKSLIGVMKQSKETVFYQDKQCNKRKRISLSSLVMQDVNSQLFSESVEHELTLTQKNISKVSLDSILEQLNIREFKNVHPMSLSGGQKQRVAIATSMVDGAALMYFDEPTSGMDYKNMLAISRCIQSLKNQKRIIFIVSHDVEFINITCDYILNIERYSTRYLQ</sequence>
<dbReference type="InterPro" id="IPR015856">
    <property type="entry name" value="ABC_transpr_CbiO/EcfA_su"/>
</dbReference>
<evidence type="ECO:0000256" key="8">
    <source>
        <dbReference type="ARBA" id="ARBA00022967"/>
    </source>
</evidence>
<reference evidence="12 13" key="1">
    <citation type="submission" date="2010-08" db="EMBL/GenBank/DDBJ databases">
        <authorList>
            <person name="Durkin A.S."/>
            <person name="Madupu R."/>
            <person name="Torralba M."/>
            <person name="Gillis M."/>
            <person name="Methe B."/>
            <person name="Sutton G."/>
            <person name="Nelson K.E."/>
        </authorList>
    </citation>
    <scope>NUCLEOTIDE SEQUENCE [LARGE SCALE GENOMIC DNA]</scope>
    <source>
        <strain evidence="12 13">PB189-T1-4</strain>
    </source>
</reference>
<comment type="subcellular location">
    <subcellularLocation>
        <location evidence="1">Cell membrane</location>
        <topology evidence="1">Peripheral membrane protein</topology>
    </subcellularLocation>
</comment>
<dbReference type="Gene3D" id="3.40.50.300">
    <property type="entry name" value="P-loop containing nucleotide triphosphate hydrolases"/>
    <property type="match status" value="2"/>
</dbReference>
<dbReference type="InterPro" id="IPR017871">
    <property type="entry name" value="ABC_transporter-like_CS"/>
</dbReference>
<comment type="caution">
    <text evidence="12">The sequence shown here is derived from an EMBL/GenBank/DDBJ whole genome shotgun (WGS) entry which is preliminary data.</text>
</comment>
<evidence type="ECO:0000313" key="13">
    <source>
        <dbReference type="Proteomes" id="UP000004431"/>
    </source>
</evidence>
<dbReference type="PANTHER" id="PTHR43553">
    <property type="entry name" value="HEAVY METAL TRANSPORTER"/>
    <property type="match status" value="1"/>
</dbReference>
<evidence type="ECO:0000256" key="10">
    <source>
        <dbReference type="ARBA" id="ARBA00025157"/>
    </source>
</evidence>
<dbReference type="InterPro" id="IPR027417">
    <property type="entry name" value="P-loop_NTPase"/>
</dbReference>
<dbReference type="PROSITE" id="PS00675">
    <property type="entry name" value="SIGMA54_INTERACT_1"/>
    <property type="match status" value="1"/>
</dbReference>
<evidence type="ECO:0000313" key="12">
    <source>
        <dbReference type="EMBL" id="EFL44376.1"/>
    </source>
</evidence>
<dbReference type="Proteomes" id="UP000004431">
    <property type="component" value="Unassembled WGS sequence"/>
</dbReference>
<dbReference type="Pfam" id="PF00005">
    <property type="entry name" value="ABC_tran"/>
    <property type="match status" value="2"/>
</dbReference>
<feature type="domain" description="ABC transporter" evidence="11">
    <location>
        <begin position="2"/>
        <end position="239"/>
    </location>
</feature>
<dbReference type="CDD" id="cd03225">
    <property type="entry name" value="ABC_cobalt_CbiO_domain1"/>
    <property type="match status" value="1"/>
</dbReference>
<evidence type="ECO:0000256" key="9">
    <source>
        <dbReference type="ARBA" id="ARBA00023136"/>
    </source>
</evidence>
<evidence type="ECO:0000256" key="4">
    <source>
        <dbReference type="ARBA" id="ARBA00022475"/>
    </source>
</evidence>
<feature type="domain" description="ABC transporter" evidence="11">
    <location>
        <begin position="263"/>
        <end position="467"/>
    </location>
</feature>
<dbReference type="InterPro" id="IPR025662">
    <property type="entry name" value="Sigma_54_int_dom_ATP-bd_1"/>
</dbReference>
<keyword evidence="8" id="KW-1278">Translocase</keyword>
<evidence type="ECO:0000256" key="3">
    <source>
        <dbReference type="ARBA" id="ARBA00022448"/>
    </source>
</evidence>
<dbReference type="SUPFAM" id="SSF52540">
    <property type="entry name" value="P-loop containing nucleoside triphosphate hydrolases"/>
    <property type="match status" value="2"/>
</dbReference>
<keyword evidence="5" id="KW-0677">Repeat</keyword>
<dbReference type="EMBL" id="AEDQ01000016">
    <property type="protein sequence ID" value="EFL44376.1"/>
    <property type="molecule type" value="Genomic_DNA"/>
</dbReference>
<accession>A0ABN0B0T4</accession>
<keyword evidence="13" id="KW-1185">Reference proteome</keyword>
<dbReference type="PROSITE" id="PS50893">
    <property type="entry name" value="ABC_TRANSPORTER_2"/>
    <property type="match status" value="2"/>
</dbReference>
<evidence type="ECO:0000256" key="5">
    <source>
        <dbReference type="ARBA" id="ARBA00022737"/>
    </source>
</evidence>
<keyword evidence="3" id="KW-0813">Transport</keyword>
<protein>
    <submittedName>
        <fullName evidence="12">ABC transporter, ATP-binding protein</fullName>
    </submittedName>
</protein>
<gene>
    <name evidence="12" type="ORF">HMPREF9248_0468</name>
</gene>
<dbReference type="InterPro" id="IPR050095">
    <property type="entry name" value="ECF_ABC_transporter_ATP-bd"/>
</dbReference>
<keyword evidence="9" id="KW-0472">Membrane</keyword>
<dbReference type="PANTHER" id="PTHR43553:SF23">
    <property type="entry name" value="ABC TRANSPORTER ATP-BINDING COMPONENT"/>
    <property type="match status" value="1"/>
</dbReference>
<comment type="function">
    <text evidence="10">Probably part of an ABC transporter complex. Responsible for energy coupling to the transport system.</text>
</comment>
<evidence type="ECO:0000256" key="7">
    <source>
        <dbReference type="ARBA" id="ARBA00022840"/>
    </source>
</evidence>
<proteinExistence type="inferred from homology"/>
<organism evidence="12 13">
    <name type="scientific">Fannyhessea vaginae PB189-T1-4</name>
    <dbReference type="NCBI Taxonomy" id="866774"/>
    <lineage>
        <taxon>Bacteria</taxon>
        <taxon>Bacillati</taxon>
        <taxon>Actinomycetota</taxon>
        <taxon>Coriobacteriia</taxon>
        <taxon>Coriobacteriales</taxon>
        <taxon>Atopobiaceae</taxon>
        <taxon>Fannyhessea</taxon>
    </lineage>
</organism>
<name>A0ABN0B0T4_9ACTN</name>